<evidence type="ECO:0000313" key="2">
    <source>
        <dbReference type="Proteomes" id="UP000094527"/>
    </source>
</evidence>
<dbReference type="EMBL" id="LJIJ01000037">
    <property type="protein sequence ID" value="ODN04723.1"/>
    <property type="molecule type" value="Genomic_DNA"/>
</dbReference>
<comment type="caution">
    <text evidence="1">The sequence shown here is derived from an EMBL/GenBank/DDBJ whole genome shotgun (WGS) entry which is preliminary data.</text>
</comment>
<evidence type="ECO:0000313" key="1">
    <source>
        <dbReference type="EMBL" id="ODN04723.1"/>
    </source>
</evidence>
<dbReference type="InterPro" id="IPR042476">
    <property type="entry name" value="APPBP2"/>
</dbReference>
<dbReference type="GO" id="GO:0031462">
    <property type="term" value="C:Cul2-RING ubiquitin ligase complex"/>
    <property type="evidence" value="ECO:0007669"/>
    <property type="project" value="TreeGrafter"/>
</dbReference>
<accession>A0A1D2NHH9</accession>
<feature type="non-terminal residue" evidence="1">
    <location>
        <position position="154"/>
    </location>
</feature>
<dbReference type="AlphaFoldDB" id="A0A1D2NHH9"/>
<dbReference type="GO" id="GO:0043161">
    <property type="term" value="P:proteasome-mediated ubiquitin-dependent protein catabolic process"/>
    <property type="evidence" value="ECO:0007669"/>
    <property type="project" value="TreeGrafter"/>
</dbReference>
<dbReference type="GO" id="GO:0006886">
    <property type="term" value="P:intracellular protein transport"/>
    <property type="evidence" value="ECO:0007669"/>
    <property type="project" value="InterPro"/>
</dbReference>
<keyword evidence="2" id="KW-1185">Reference proteome</keyword>
<organism evidence="1 2">
    <name type="scientific">Orchesella cincta</name>
    <name type="common">Springtail</name>
    <name type="synonym">Podura cincta</name>
    <dbReference type="NCBI Taxonomy" id="48709"/>
    <lineage>
        <taxon>Eukaryota</taxon>
        <taxon>Metazoa</taxon>
        <taxon>Ecdysozoa</taxon>
        <taxon>Arthropoda</taxon>
        <taxon>Hexapoda</taxon>
        <taxon>Collembola</taxon>
        <taxon>Entomobryomorpha</taxon>
        <taxon>Entomobryoidea</taxon>
        <taxon>Orchesellidae</taxon>
        <taxon>Orchesellinae</taxon>
        <taxon>Orchesella</taxon>
    </lineage>
</organism>
<gene>
    <name evidence="1" type="ORF">Ocin01_01958</name>
</gene>
<dbReference type="PANTHER" id="PTHR46575:SF1">
    <property type="entry name" value="AMYLOID PROTEIN-BINDING PROTEIN 2"/>
    <property type="match status" value="1"/>
</dbReference>
<name>A0A1D2NHH9_ORCCI</name>
<dbReference type="PANTHER" id="PTHR46575">
    <property type="entry name" value="AMYLOID PROTEIN-BINDING PROTEIN 2"/>
    <property type="match status" value="1"/>
</dbReference>
<dbReference type="Proteomes" id="UP000094527">
    <property type="component" value="Unassembled WGS sequence"/>
</dbReference>
<proteinExistence type="predicted"/>
<dbReference type="GO" id="GO:1990756">
    <property type="term" value="F:ubiquitin-like ligase-substrate adaptor activity"/>
    <property type="evidence" value="ECO:0007669"/>
    <property type="project" value="TreeGrafter"/>
</dbReference>
<reference evidence="1 2" key="1">
    <citation type="journal article" date="2016" name="Genome Biol. Evol.">
        <title>Gene Family Evolution Reflects Adaptation to Soil Environmental Stressors in the Genome of the Collembolan Orchesella cincta.</title>
        <authorList>
            <person name="Faddeeva-Vakhrusheva A."/>
            <person name="Derks M.F."/>
            <person name="Anvar S.Y."/>
            <person name="Agamennone V."/>
            <person name="Suring W."/>
            <person name="Smit S."/>
            <person name="van Straalen N.M."/>
            <person name="Roelofs D."/>
        </authorList>
    </citation>
    <scope>NUCLEOTIDE SEQUENCE [LARGE SCALE GENOMIC DNA]</scope>
    <source>
        <tissue evidence="1">Mixed pool</tissue>
    </source>
</reference>
<sequence>MAQDQDQKAGMADVTLYSLCLGPVSQRCSQIQMEHDLIPGNVLIDIFTMIAEDGNEIELAMLKSEMSKVQVLMKLMQVKLKRDKLHKIFKTMINRDITQAISNMISPICVPTVCRNIVESLVPARLAENFEEKCLVAIKSEGPHENLLKMGMQL</sequence>
<protein>
    <submittedName>
        <fullName evidence="1">Uncharacterized protein</fullName>
    </submittedName>
</protein>